<gene>
    <name evidence="1" type="ORF">ACFSF0_08535</name>
</gene>
<dbReference type="EMBL" id="JBHUEJ010000017">
    <property type="protein sequence ID" value="MFD1710649.1"/>
    <property type="molecule type" value="Genomic_DNA"/>
</dbReference>
<organism evidence="1 2">
    <name type="scientific">Ottowia flava</name>
    <dbReference type="NCBI Taxonomy" id="2675430"/>
    <lineage>
        <taxon>Bacteria</taxon>
        <taxon>Pseudomonadati</taxon>
        <taxon>Pseudomonadota</taxon>
        <taxon>Betaproteobacteria</taxon>
        <taxon>Burkholderiales</taxon>
        <taxon>Comamonadaceae</taxon>
        <taxon>Ottowia</taxon>
    </lineage>
</organism>
<dbReference type="RefSeq" id="WP_147914875.1">
    <property type="nucleotide sequence ID" value="NZ_JBHUEJ010000017.1"/>
</dbReference>
<evidence type="ECO:0000313" key="1">
    <source>
        <dbReference type="EMBL" id="MFD1710649.1"/>
    </source>
</evidence>
<dbReference type="Proteomes" id="UP001597304">
    <property type="component" value="Unassembled WGS sequence"/>
</dbReference>
<sequence>MTIQADELLVLKAFYMGHAISTRKASIPVALGMADKAIEKFEAAEDDQEKIRLLFYLLLKAEILRGTPQAIEIRARAQEISRQIDEHIFERYMAIEDSTQSRKKIYGIQVGVIADEGVKPTVNDTVSDGFNVWTVRYDAACRALGIDERKLTKKEDHFLRKVTLKEMLEKHGVKYAVP</sequence>
<protein>
    <submittedName>
        <fullName evidence="1">Uncharacterized protein</fullName>
    </submittedName>
</protein>
<accession>A0ABW4KTU8</accession>
<proteinExistence type="predicted"/>
<comment type="caution">
    <text evidence="1">The sequence shown here is derived from an EMBL/GenBank/DDBJ whole genome shotgun (WGS) entry which is preliminary data.</text>
</comment>
<name>A0ABW4KTU8_9BURK</name>
<evidence type="ECO:0000313" key="2">
    <source>
        <dbReference type="Proteomes" id="UP001597304"/>
    </source>
</evidence>
<reference evidence="2" key="1">
    <citation type="journal article" date="2019" name="Int. J. Syst. Evol. Microbiol.">
        <title>The Global Catalogue of Microorganisms (GCM) 10K type strain sequencing project: providing services to taxonomists for standard genome sequencing and annotation.</title>
        <authorList>
            <consortium name="The Broad Institute Genomics Platform"/>
            <consortium name="The Broad Institute Genome Sequencing Center for Infectious Disease"/>
            <person name="Wu L."/>
            <person name="Ma J."/>
        </authorList>
    </citation>
    <scope>NUCLEOTIDE SEQUENCE [LARGE SCALE GENOMIC DNA]</scope>
    <source>
        <strain evidence="2">LMG 29247</strain>
    </source>
</reference>
<keyword evidence="2" id="KW-1185">Reference proteome</keyword>